<sequence>MTDKEKKSTMKGLATSDQADYYSWITSITVNGKIAYELKGEFLDDIHNNTFSVTNEEDAIEHIEYFLRIVDPIDLLNEGMINDNDESSNDGWRRWDSYDIGNHDQEEREYENKHEDEERSELSHDHDLSICTIKRFEMIKYSFGQDEEYVAVKENEYEDLTSTSEDACQAYQEIFRMMDEGWMVTRAE</sequence>
<evidence type="ECO:0000313" key="1">
    <source>
        <dbReference type="EMBL" id="GEX96649.1"/>
    </source>
</evidence>
<organism evidence="1">
    <name type="scientific">Tanacetum cinerariifolium</name>
    <name type="common">Dalmatian daisy</name>
    <name type="synonym">Chrysanthemum cinerariifolium</name>
    <dbReference type="NCBI Taxonomy" id="118510"/>
    <lineage>
        <taxon>Eukaryota</taxon>
        <taxon>Viridiplantae</taxon>
        <taxon>Streptophyta</taxon>
        <taxon>Embryophyta</taxon>
        <taxon>Tracheophyta</taxon>
        <taxon>Spermatophyta</taxon>
        <taxon>Magnoliopsida</taxon>
        <taxon>eudicotyledons</taxon>
        <taxon>Gunneridae</taxon>
        <taxon>Pentapetalae</taxon>
        <taxon>asterids</taxon>
        <taxon>campanulids</taxon>
        <taxon>Asterales</taxon>
        <taxon>Asteraceae</taxon>
        <taxon>Asteroideae</taxon>
        <taxon>Anthemideae</taxon>
        <taxon>Anthemidinae</taxon>
        <taxon>Tanacetum</taxon>
    </lineage>
</organism>
<accession>A0A699HE86</accession>
<dbReference type="EMBL" id="BKCJ010142250">
    <property type="protein sequence ID" value="GEX96649.1"/>
    <property type="molecule type" value="Genomic_DNA"/>
</dbReference>
<dbReference type="AlphaFoldDB" id="A0A699HE86"/>
<name>A0A699HE86_TANCI</name>
<reference evidence="1" key="1">
    <citation type="journal article" date="2019" name="Sci. Rep.">
        <title>Draft genome of Tanacetum cinerariifolium, the natural source of mosquito coil.</title>
        <authorList>
            <person name="Yamashiro T."/>
            <person name="Shiraishi A."/>
            <person name="Satake H."/>
            <person name="Nakayama K."/>
        </authorList>
    </citation>
    <scope>NUCLEOTIDE SEQUENCE</scope>
</reference>
<comment type="caution">
    <text evidence="1">The sequence shown here is derived from an EMBL/GenBank/DDBJ whole genome shotgun (WGS) entry which is preliminary data.</text>
</comment>
<proteinExistence type="predicted"/>
<protein>
    <submittedName>
        <fullName evidence="1">Uncharacterized protein</fullName>
    </submittedName>
</protein>
<gene>
    <name evidence="1" type="ORF">Tci_368624</name>
</gene>